<accession>A0AAD5K7M2</accession>
<keyword evidence="2" id="KW-1185">Reference proteome</keyword>
<reference evidence="1" key="1">
    <citation type="journal article" date="2022" name="IScience">
        <title>Evolution of zygomycete secretomes and the origins of terrestrial fungal ecologies.</title>
        <authorList>
            <person name="Chang Y."/>
            <person name="Wang Y."/>
            <person name="Mondo S."/>
            <person name="Ahrendt S."/>
            <person name="Andreopoulos W."/>
            <person name="Barry K."/>
            <person name="Beard J."/>
            <person name="Benny G.L."/>
            <person name="Blankenship S."/>
            <person name="Bonito G."/>
            <person name="Cuomo C."/>
            <person name="Desiro A."/>
            <person name="Gervers K.A."/>
            <person name="Hundley H."/>
            <person name="Kuo A."/>
            <person name="LaButti K."/>
            <person name="Lang B.F."/>
            <person name="Lipzen A."/>
            <person name="O'Donnell K."/>
            <person name="Pangilinan J."/>
            <person name="Reynolds N."/>
            <person name="Sandor L."/>
            <person name="Smith M.E."/>
            <person name="Tsang A."/>
            <person name="Grigoriev I.V."/>
            <person name="Stajich J.E."/>
            <person name="Spatafora J.W."/>
        </authorList>
    </citation>
    <scope>NUCLEOTIDE SEQUENCE</scope>
    <source>
        <strain evidence="1">RSA 2281</strain>
    </source>
</reference>
<gene>
    <name evidence="1" type="ORF">BDA99DRAFT_499650</name>
</gene>
<evidence type="ECO:0000313" key="1">
    <source>
        <dbReference type="EMBL" id="KAI9272967.1"/>
    </source>
</evidence>
<comment type="caution">
    <text evidence="1">The sequence shown here is derived from an EMBL/GenBank/DDBJ whole genome shotgun (WGS) entry which is preliminary data.</text>
</comment>
<dbReference type="AlphaFoldDB" id="A0AAD5K7M2"/>
<name>A0AAD5K7M2_9FUNG</name>
<dbReference type="Proteomes" id="UP001209540">
    <property type="component" value="Unassembled WGS sequence"/>
</dbReference>
<protein>
    <submittedName>
        <fullName evidence="1">Uncharacterized protein</fullName>
    </submittedName>
</protein>
<reference evidence="1" key="2">
    <citation type="submission" date="2023-02" db="EMBL/GenBank/DDBJ databases">
        <authorList>
            <consortium name="DOE Joint Genome Institute"/>
            <person name="Mondo S.J."/>
            <person name="Chang Y."/>
            <person name="Wang Y."/>
            <person name="Ahrendt S."/>
            <person name="Andreopoulos W."/>
            <person name="Barry K."/>
            <person name="Beard J."/>
            <person name="Benny G.L."/>
            <person name="Blankenship S."/>
            <person name="Bonito G."/>
            <person name="Cuomo C."/>
            <person name="Desiro A."/>
            <person name="Gervers K.A."/>
            <person name="Hundley H."/>
            <person name="Kuo A."/>
            <person name="LaButti K."/>
            <person name="Lang B.F."/>
            <person name="Lipzen A."/>
            <person name="O'Donnell K."/>
            <person name="Pangilinan J."/>
            <person name="Reynolds N."/>
            <person name="Sandor L."/>
            <person name="Smith M.W."/>
            <person name="Tsang A."/>
            <person name="Grigoriev I.V."/>
            <person name="Stajich J.E."/>
            <person name="Spatafora J.W."/>
        </authorList>
    </citation>
    <scope>NUCLEOTIDE SEQUENCE</scope>
    <source>
        <strain evidence="1">RSA 2281</strain>
    </source>
</reference>
<evidence type="ECO:0000313" key="2">
    <source>
        <dbReference type="Proteomes" id="UP001209540"/>
    </source>
</evidence>
<proteinExistence type="predicted"/>
<organism evidence="1 2">
    <name type="scientific">Phascolomyces articulosus</name>
    <dbReference type="NCBI Taxonomy" id="60185"/>
    <lineage>
        <taxon>Eukaryota</taxon>
        <taxon>Fungi</taxon>
        <taxon>Fungi incertae sedis</taxon>
        <taxon>Mucoromycota</taxon>
        <taxon>Mucoromycotina</taxon>
        <taxon>Mucoromycetes</taxon>
        <taxon>Mucorales</taxon>
        <taxon>Lichtheimiaceae</taxon>
        <taxon>Phascolomyces</taxon>
    </lineage>
</organism>
<sequence length="73" mass="8401">MHVFIISLFYITSSLLKLETFSRHSTLIILLDDAIPKQHLDGKNGGFSLLLLLSLFLGRYHRILETELSPKQF</sequence>
<dbReference type="EMBL" id="JAIXMP010000005">
    <property type="protein sequence ID" value="KAI9272967.1"/>
    <property type="molecule type" value="Genomic_DNA"/>
</dbReference>